<dbReference type="RefSeq" id="WP_116059266.1">
    <property type="nucleotide sequence ID" value="NZ_QRDZ01000002.1"/>
</dbReference>
<gene>
    <name evidence="4" type="ORF">DFP98_102370</name>
</gene>
<dbReference type="Pfam" id="PF20620">
    <property type="entry name" value="DUF6805"/>
    <property type="match status" value="1"/>
</dbReference>
<evidence type="ECO:0000313" key="4">
    <source>
        <dbReference type="EMBL" id="RED87888.1"/>
    </source>
</evidence>
<keyword evidence="5" id="KW-1185">Reference proteome</keyword>
<name>A0A3D9KP46_9BACL</name>
<dbReference type="InterPro" id="IPR046544">
    <property type="entry name" value="GH146_SB_dom"/>
</dbReference>
<dbReference type="Proteomes" id="UP000256977">
    <property type="component" value="Unassembled WGS sequence"/>
</dbReference>
<comment type="caution">
    <text evidence="4">The sequence shown here is derived from an EMBL/GenBank/DDBJ whole genome shotgun (WGS) entry which is preliminary data.</text>
</comment>
<feature type="domain" description="Glycoside hydrolase GH146 substrate-binding" evidence="2">
    <location>
        <begin position="612"/>
        <end position="746"/>
    </location>
</feature>
<dbReference type="PANTHER" id="PTHR31151:SF0">
    <property type="entry name" value="PROLINE-TRNA LIGASE (DUF1680)"/>
    <property type="match status" value="1"/>
</dbReference>
<dbReference type="SUPFAM" id="SSF48208">
    <property type="entry name" value="Six-hairpin glycosidases"/>
    <property type="match status" value="1"/>
</dbReference>
<dbReference type="Pfam" id="PF07944">
    <property type="entry name" value="Beta-AFase-like_GH127_cat"/>
    <property type="match status" value="1"/>
</dbReference>
<evidence type="ECO:0000259" key="2">
    <source>
        <dbReference type="Pfam" id="PF20620"/>
    </source>
</evidence>
<feature type="domain" description="Non-reducing end beta-L-arabinofuranosidase-like GH127 catalytic" evidence="1">
    <location>
        <begin position="10"/>
        <end position="389"/>
    </location>
</feature>
<dbReference type="Pfam" id="PF20736">
    <property type="entry name" value="Glyco_hydro127M"/>
    <property type="match status" value="1"/>
</dbReference>
<sequence>MSLTAVTMKHVKLTGGPLKEAMDLNAEVLLLLEPDKLLSRFREYAGLTPKAPIYEKGWENAGVAGHSLGHYLSACSMMAASGDERFKPIVDYIVEELAECQNAHGDGFLSAIPRGKKIFQEVKSGDIRTLGFDLNGGWAPLYTMHKLYAGLRDAYRLTGNGQALVVEEKLGRWLVDVFAALNDEQMQLVLRCEYGGINEVLADLAADTGDAVFGELADRMYHRLLLDPLTEGRDELSGFHANTQIPKIIGAARQFEIAGEPKYKRIAEHFWDFVVHDHSYVIGGNSLNEHFGDPGQLNLCLSEGTCETCNTYNMLKLTKHLFGWHALAEQADYYEKAMYNHILASQHKQDGRVVYCLSLEMGGHKRFQTLLEDFTCCYGTGMENHASYGGGIYYEGENDLFVAQYAPSELHWERHGATIVQETAYPLDGRIRLTVRAAADAEFTLHVRYPYWASQGISIRINGNEEAVSGRQPSSFVPLRRKWKDGDCVEIELPMSIRTEAMPDNASRIALLRGPLVLAGDLGELAADAGAPTTVLIKQGENELLQSFQELADEPGVYRLTGANEEGDVRLVPFYRLYDRRYTVYWDLFTPEQWDQEKRRYIEALATNRKWDHRTVVFIQPGEMQPERDYEFQGENSHVGEMFGRKFREAWLNGWFSCRIDVLPDEPAELVLTLATIVEPVNRYDVLLDGRALGEPIETLEDEVNRFVQVRYPIPAEWTAGKSRMTLRFQSRTDRKIARVFGIRVLRPEN</sequence>
<evidence type="ECO:0000313" key="5">
    <source>
        <dbReference type="Proteomes" id="UP000256977"/>
    </source>
</evidence>
<dbReference type="InterPro" id="IPR049046">
    <property type="entry name" value="Beta-AFase-like_GH127_middle"/>
</dbReference>
<dbReference type="GO" id="GO:0005975">
    <property type="term" value="P:carbohydrate metabolic process"/>
    <property type="evidence" value="ECO:0007669"/>
    <property type="project" value="InterPro"/>
</dbReference>
<organism evidence="4 5">
    <name type="scientific">Cohnella phaseoli</name>
    <dbReference type="NCBI Taxonomy" id="456490"/>
    <lineage>
        <taxon>Bacteria</taxon>
        <taxon>Bacillati</taxon>
        <taxon>Bacillota</taxon>
        <taxon>Bacilli</taxon>
        <taxon>Bacillales</taxon>
        <taxon>Paenibacillaceae</taxon>
        <taxon>Cohnella</taxon>
    </lineage>
</organism>
<dbReference type="PANTHER" id="PTHR31151">
    <property type="entry name" value="PROLINE-TRNA LIGASE (DUF1680)"/>
    <property type="match status" value="1"/>
</dbReference>
<dbReference type="EMBL" id="QRDZ01000002">
    <property type="protein sequence ID" value="RED87888.1"/>
    <property type="molecule type" value="Genomic_DNA"/>
</dbReference>
<dbReference type="InterPro" id="IPR012878">
    <property type="entry name" value="Beta-AFase-like_GH127_cat"/>
</dbReference>
<dbReference type="OrthoDB" id="9757939at2"/>
<evidence type="ECO:0000259" key="1">
    <source>
        <dbReference type="Pfam" id="PF07944"/>
    </source>
</evidence>
<accession>A0A3D9KP46</accession>
<dbReference type="AlphaFoldDB" id="A0A3D9KP46"/>
<reference evidence="4 5" key="1">
    <citation type="submission" date="2018-07" db="EMBL/GenBank/DDBJ databases">
        <title>Genomic Encyclopedia of Type Strains, Phase III (KMG-III): the genomes of soil and plant-associated and newly described type strains.</title>
        <authorList>
            <person name="Whitman W."/>
        </authorList>
    </citation>
    <scope>NUCLEOTIDE SEQUENCE [LARGE SCALE GENOMIC DNA]</scope>
    <source>
        <strain evidence="4 5">CECT 7287</strain>
    </source>
</reference>
<evidence type="ECO:0000259" key="3">
    <source>
        <dbReference type="Pfam" id="PF20736"/>
    </source>
</evidence>
<proteinExistence type="predicted"/>
<dbReference type="InterPro" id="IPR008928">
    <property type="entry name" value="6-hairpin_glycosidase_sf"/>
</dbReference>
<feature type="domain" description="Non-reducing end beta-L-arabinofuranosidase-like GH127 middle" evidence="3">
    <location>
        <begin position="400"/>
        <end position="495"/>
    </location>
</feature>
<evidence type="ECO:0008006" key="6">
    <source>
        <dbReference type="Google" id="ProtNLM"/>
    </source>
</evidence>
<protein>
    <recommendedName>
        <fullName evidence="6">DUF1680 family protein</fullName>
    </recommendedName>
</protein>